<protein>
    <submittedName>
        <fullName evidence="6">TSCOT protein</fullName>
    </submittedName>
</protein>
<feature type="transmembrane region" description="Helical" evidence="5">
    <location>
        <begin position="93"/>
        <end position="113"/>
    </location>
</feature>
<feature type="transmembrane region" description="Helical" evidence="5">
    <location>
        <begin position="316"/>
        <end position="336"/>
    </location>
</feature>
<comment type="caution">
    <text evidence="6">The sequence shown here is derived from an EMBL/GenBank/DDBJ whole genome shotgun (WGS) entry which is preliminary data.</text>
</comment>
<comment type="subcellular location">
    <subcellularLocation>
        <location evidence="1">Membrane</location>
        <topology evidence="1">Multi-pass membrane protein</topology>
    </subcellularLocation>
</comment>
<accession>A0A8X8BJY2</accession>
<keyword evidence="4 5" id="KW-0472">Membrane</keyword>
<feature type="non-terminal residue" evidence="6">
    <location>
        <position position="1"/>
    </location>
</feature>
<dbReference type="PANTHER" id="PTHR23507">
    <property type="entry name" value="ZGC:174356"/>
    <property type="match status" value="1"/>
</dbReference>
<feature type="non-terminal residue" evidence="6">
    <location>
        <position position="350"/>
    </location>
</feature>
<feature type="transmembrane region" description="Helical" evidence="5">
    <location>
        <begin position="125"/>
        <end position="146"/>
    </location>
</feature>
<proteinExistence type="predicted"/>
<evidence type="ECO:0000256" key="3">
    <source>
        <dbReference type="ARBA" id="ARBA00022989"/>
    </source>
</evidence>
<evidence type="ECO:0000313" key="7">
    <source>
        <dbReference type="Proteomes" id="UP000886611"/>
    </source>
</evidence>
<reference evidence="6 7" key="1">
    <citation type="journal article" date="2021" name="Cell">
        <title>Tracing the genetic footprints of vertebrate landing in non-teleost ray-finned fishes.</title>
        <authorList>
            <person name="Bi X."/>
            <person name="Wang K."/>
            <person name="Yang L."/>
            <person name="Pan H."/>
            <person name="Jiang H."/>
            <person name="Wei Q."/>
            <person name="Fang M."/>
            <person name="Yu H."/>
            <person name="Zhu C."/>
            <person name="Cai Y."/>
            <person name="He Y."/>
            <person name="Gan X."/>
            <person name="Zeng H."/>
            <person name="Yu D."/>
            <person name="Zhu Y."/>
            <person name="Jiang H."/>
            <person name="Qiu Q."/>
            <person name="Yang H."/>
            <person name="Zhang Y.E."/>
            <person name="Wang W."/>
            <person name="Zhu M."/>
            <person name="He S."/>
            <person name="Zhang G."/>
        </authorList>
    </citation>
    <scope>NUCLEOTIDE SEQUENCE [LARGE SCALE GENOMIC DNA]</scope>
    <source>
        <strain evidence="6">Bchr_013</strain>
    </source>
</reference>
<feature type="transmembrane region" description="Helical" evidence="5">
    <location>
        <begin position="62"/>
        <end position="81"/>
    </location>
</feature>
<feature type="transmembrane region" description="Helical" evidence="5">
    <location>
        <begin position="158"/>
        <end position="177"/>
    </location>
</feature>
<gene>
    <name evidence="6" type="primary">Slc46a2_3</name>
    <name evidence="6" type="ORF">GTO96_0010674</name>
</gene>
<keyword evidence="7" id="KW-1185">Reference proteome</keyword>
<organism evidence="6 7">
    <name type="scientific">Polypterus senegalus</name>
    <name type="common">Senegal bichir</name>
    <dbReference type="NCBI Taxonomy" id="55291"/>
    <lineage>
        <taxon>Eukaryota</taxon>
        <taxon>Metazoa</taxon>
        <taxon>Chordata</taxon>
        <taxon>Craniata</taxon>
        <taxon>Vertebrata</taxon>
        <taxon>Euteleostomi</taxon>
        <taxon>Actinopterygii</taxon>
        <taxon>Polypteriformes</taxon>
        <taxon>Polypteridae</taxon>
        <taxon>Polypterus</taxon>
    </lineage>
</organism>
<evidence type="ECO:0000256" key="4">
    <source>
        <dbReference type="ARBA" id="ARBA00023136"/>
    </source>
</evidence>
<dbReference type="Proteomes" id="UP000886611">
    <property type="component" value="Unassembled WGS sequence"/>
</dbReference>
<evidence type="ECO:0000256" key="2">
    <source>
        <dbReference type="ARBA" id="ARBA00022692"/>
    </source>
</evidence>
<sequence>MCGRLRALIEPAVFSAEIASTLYDTGLLMVVKGRYNAWYNSSFINTSINGDDLQQKAISNFYMIYDIIFGLSPTFTAFYLARLGDKGYRKLPSSGGLSGGFSSYWAGVMAIASDQSSERQRSVQLVRVEVVYGVAGFIGSMASGYVFSIDASSEHQGIILAALSVCLFSLSLIYNLLILKIPSNEFTPEANIQPGISSVNCDIQDFGSPKNENPLESSGQSNDGDRELYQTSATSAVGSTGGPGSFNMANIVLLFIAAVLYDIANGQSKNILISFVVKKPLNWDAKQVGYGNAADFVIYLTSFLGVWGFSRCLRDISMIMIGIFSLSSGLVVMAFVKKTYMFFIGKPFIL</sequence>
<keyword evidence="3 5" id="KW-1133">Transmembrane helix</keyword>
<dbReference type="AlphaFoldDB" id="A0A8X8BJY2"/>
<dbReference type="GO" id="GO:0022857">
    <property type="term" value="F:transmembrane transporter activity"/>
    <property type="evidence" value="ECO:0007669"/>
    <property type="project" value="TreeGrafter"/>
</dbReference>
<keyword evidence="2 5" id="KW-0812">Transmembrane</keyword>
<dbReference type="EMBL" id="JAATIS010004989">
    <property type="protein sequence ID" value="KAG2460453.1"/>
    <property type="molecule type" value="Genomic_DNA"/>
</dbReference>
<evidence type="ECO:0000256" key="1">
    <source>
        <dbReference type="ARBA" id="ARBA00004141"/>
    </source>
</evidence>
<name>A0A8X8BJY2_POLSE</name>
<evidence type="ECO:0000256" key="5">
    <source>
        <dbReference type="SAM" id="Phobius"/>
    </source>
</evidence>
<dbReference type="Gene3D" id="1.20.1250.20">
    <property type="entry name" value="MFS general substrate transporter like domains"/>
    <property type="match status" value="1"/>
</dbReference>
<dbReference type="PANTHER" id="PTHR23507:SF3">
    <property type="entry name" value="THYMIC STROMAL COTRANSPORTER HOMOLOG"/>
    <property type="match status" value="1"/>
</dbReference>
<evidence type="ECO:0000313" key="6">
    <source>
        <dbReference type="EMBL" id="KAG2460453.1"/>
    </source>
</evidence>
<dbReference type="SUPFAM" id="SSF103473">
    <property type="entry name" value="MFS general substrate transporter"/>
    <property type="match status" value="1"/>
</dbReference>
<feature type="transmembrane region" description="Helical" evidence="5">
    <location>
        <begin position="288"/>
        <end position="310"/>
    </location>
</feature>
<dbReference type="InterPro" id="IPR036259">
    <property type="entry name" value="MFS_trans_sf"/>
</dbReference>
<dbReference type="GO" id="GO:0016020">
    <property type="term" value="C:membrane"/>
    <property type="evidence" value="ECO:0007669"/>
    <property type="project" value="UniProtKB-SubCell"/>
</dbReference>